<keyword evidence="1" id="KW-0812">Transmembrane</keyword>
<dbReference type="AlphaFoldDB" id="A0A3G6J3A6"/>
<evidence type="ECO:0000313" key="3">
    <source>
        <dbReference type="Proteomes" id="UP000269019"/>
    </source>
</evidence>
<organism evidence="2 3">
    <name type="scientific">Corynebacterium choanae</name>
    <dbReference type="NCBI Taxonomy" id="1862358"/>
    <lineage>
        <taxon>Bacteria</taxon>
        <taxon>Bacillati</taxon>
        <taxon>Actinomycetota</taxon>
        <taxon>Actinomycetes</taxon>
        <taxon>Mycobacteriales</taxon>
        <taxon>Corynebacteriaceae</taxon>
        <taxon>Corynebacterium</taxon>
    </lineage>
</organism>
<keyword evidence="3" id="KW-1185">Reference proteome</keyword>
<name>A0A3G6J3A6_9CORY</name>
<accession>A0A3G6J3A6</accession>
<evidence type="ECO:0000256" key="1">
    <source>
        <dbReference type="SAM" id="Phobius"/>
    </source>
</evidence>
<feature type="transmembrane region" description="Helical" evidence="1">
    <location>
        <begin position="60"/>
        <end position="78"/>
    </location>
</feature>
<keyword evidence="1" id="KW-0472">Membrane</keyword>
<reference evidence="2 3" key="1">
    <citation type="submission" date="2018-11" db="EMBL/GenBank/DDBJ databases">
        <authorList>
            <person name="Kleinhagauer T."/>
            <person name="Glaeser S.P."/>
            <person name="Spergser J."/>
            <person name="Ruckert C."/>
            <person name="Kaempfer P."/>
            <person name="Busse H.-J."/>
        </authorList>
    </citation>
    <scope>NUCLEOTIDE SEQUENCE [LARGE SCALE GENOMIC DNA]</scope>
    <source>
        <strain evidence="2 3">200CH</strain>
    </source>
</reference>
<dbReference type="Proteomes" id="UP000269019">
    <property type="component" value="Chromosome"/>
</dbReference>
<dbReference type="EMBL" id="CP033896">
    <property type="protein sequence ID" value="AZA12497.1"/>
    <property type="molecule type" value="Genomic_DNA"/>
</dbReference>
<keyword evidence="1" id="KW-1133">Transmembrane helix</keyword>
<sequence length="79" mass="8688">MWCGLPRREPAAESCLCCMHGLCVWRMGGCVMVDFHLYFFLFFATIVVAMAALLVDRVGVVVVAGCLFLLVLGFPAFVP</sequence>
<evidence type="ECO:0000313" key="2">
    <source>
        <dbReference type="EMBL" id="AZA12497.1"/>
    </source>
</evidence>
<gene>
    <name evidence="2" type="ORF">CCHOA_00325</name>
</gene>
<proteinExistence type="predicted"/>
<protein>
    <submittedName>
        <fullName evidence="2">Uncharacterized protein</fullName>
    </submittedName>
</protein>
<dbReference type="KEGG" id="ccho:CCHOA_00325"/>
<feature type="transmembrane region" description="Helical" evidence="1">
    <location>
        <begin position="35"/>
        <end position="55"/>
    </location>
</feature>